<dbReference type="SUPFAM" id="SSF49785">
    <property type="entry name" value="Galactose-binding domain-like"/>
    <property type="match status" value="1"/>
</dbReference>
<dbReference type="Gene3D" id="3.20.20.80">
    <property type="entry name" value="Glycosidases"/>
    <property type="match status" value="1"/>
</dbReference>
<comment type="caution">
    <text evidence="8">The sequence shown here is derived from an EMBL/GenBank/DDBJ whole genome shotgun (WGS) entry which is preliminary data.</text>
</comment>
<sequence>MKQAIIFLKLWMISLLVGGLISCQQETPVTSVIHIDAEGTIQTVNPDLYGITLEEINHAIDGGLYAEMIQNRSFEDGIPPLNCPYDARRRVITTPNGYDMPFMRLDSLPGWRPLSTNTWIYPDTKELLNEKNKRSLVVSIATSVQNGRGGVVAEGYNGLAIQQGQTYQLSFYLKGGSVYPKNLHIALEDSIGNRVLSDVFTVTPHYEWKKYRHTFTANATSNKAILTFSSDSSQTFWLDVVSLFPETWKGRPNGQRQDIMEAIAKLQPRFVRFPGGAFVEGYTAGTFPVWKETLGNIAERKHFWNVWGYGTTNGTGYHEYLQLCEDLGAEPIYVINSGITNMSRRPRYESITEMDKLVQEALDAIGYANYPTDSVLGALRAKNGHPKPFHLKYVEIGSENYGHEYTKRFELFRKAIKEKWPEITVISNRLVGRQPRSEWHDIHFNGKNSFFLSNQSRYETVKSRYEWENTFVGEFGNMQSSEARTMSSAIAEACFLIGIENYPDMMARIAYSPVLGNADYTKERWPMILFNNHQIVLSPSYYMWMLFNKYRGDEVIPSQVETYLRPTITNGFASVYMFDNCYEMNQVMIDGKPVKEGRILGGNWGISSGILTPVPNRWNYVLLGDSTAIDYEFTSHIRRTKGSELIQFRVRNNGCLREQQDYISFTLGDGYARLYHQSGNVTDTLATTVKQPLVNNTDYDVRIRCQKDSIFCYVNEVLVQKAGMRPYPSLASVATLDKKNNCLYLKVVNTTRHEEKAELNIQGLSVEDAVDIIELAGEPETSNTFEKPDRIKPEKKKTTFTMGIPKTYKFPPSSITIMKFKVEK</sequence>
<evidence type="ECO:0000313" key="9">
    <source>
        <dbReference type="Proteomes" id="UP001165444"/>
    </source>
</evidence>
<dbReference type="Proteomes" id="UP001165444">
    <property type="component" value="Unassembled WGS sequence"/>
</dbReference>
<dbReference type="InterPro" id="IPR008979">
    <property type="entry name" value="Galactose-bd-like_sf"/>
</dbReference>
<evidence type="ECO:0000256" key="5">
    <source>
        <dbReference type="ARBA" id="ARBA00022801"/>
    </source>
</evidence>
<dbReference type="PROSITE" id="PS51257">
    <property type="entry name" value="PROKAR_LIPOPROTEIN"/>
    <property type="match status" value="1"/>
</dbReference>
<keyword evidence="6" id="KW-0325">Glycoprotein</keyword>
<keyword evidence="4" id="KW-0732">Signal</keyword>
<evidence type="ECO:0000256" key="4">
    <source>
        <dbReference type="ARBA" id="ARBA00022729"/>
    </source>
</evidence>
<dbReference type="RefSeq" id="WP_243326727.1">
    <property type="nucleotide sequence ID" value="NZ_JAKZMM010000083.1"/>
</dbReference>
<dbReference type="EMBL" id="JAKZMM010000083">
    <property type="protein sequence ID" value="MCJ2382422.1"/>
    <property type="molecule type" value="Genomic_DNA"/>
</dbReference>
<dbReference type="InterPro" id="IPR010720">
    <property type="entry name" value="Alpha-L-AF_C"/>
</dbReference>
<dbReference type="SUPFAM" id="SSF51011">
    <property type="entry name" value="Glycosyl hydrolase domain"/>
    <property type="match status" value="1"/>
</dbReference>
<dbReference type="Gene3D" id="2.60.40.1180">
    <property type="entry name" value="Golgi alpha-mannosidase II"/>
    <property type="match status" value="1"/>
</dbReference>
<dbReference type="InterPro" id="IPR013780">
    <property type="entry name" value="Glyco_hydro_b"/>
</dbReference>
<dbReference type="Pfam" id="PF22848">
    <property type="entry name" value="ASD1_dom"/>
    <property type="match status" value="1"/>
</dbReference>
<dbReference type="InterPro" id="IPR055235">
    <property type="entry name" value="ASD1_cat"/>
</dbReference>
<dbReference type="Gene3D" id="2.60.120.260">
    <property type="entry name" value="Galactose-binding domain-like"/>
    <property type="match status" value="1"/>
</dbReference>
<evidence type="ECO:0000256" key="1">
    <source>
        <dbReference type="ARBA" id="ARBA00001462"/>
    </source>
</evidence>
<accession>A0ABT0C5X6</accession>
<comment type="catalytic activity">
    <reaction evidence="1">
        <text>Hydrolysis of terminal non-reducing alpha-L-arabinofuranoside residues in alpha-L-arabinosides.</text>
        <dbReference type="EC" id="3.2.1.55"/>
    </reaction>
</comment>
<evidence type="ECO:0000313" key="8">
    <source>
        <dbReference type="EMBL" id="MCJ2382422.1"/>
    </source>
</evidence>
<dbReference type="EC" id="3.2.1.55" evidence="3"/>
<feature type="domain" description="Alpha-L-arabinofuranosidase C-terminal" evidence="7">
    <location>
        <begin position="473"/>
        <end position="814"/>
    </location>
</feature>
<evidence type="ECO:0000259" key="7">
    <source>
        <dbReference type="SMART" id="SM00813"/>
    </source>
</evidence>
<dbReference type="Pfam" id="PF02018">
    <property type="entry name" value="CBM_4_9"/>
    <property type="match status" value="1"/>
</dbReference>
<keyword evidence="9" id="KW-1185">Reference proteome</keyword>
<name>A0ABT0C5X6_9BACT</name>
<reference evidence="8 9" key="1">
    <citation type="submission" date="2022-03" db="EMBL/GenBank/DDBJ databases">
        <title>Parabacteroides sp. nov. isolated from swine feces.</title>
        <authorList>
            <person name="Bak J.E."/>
        </authorList>
    </citation>
    <scope>NUCLEOTIDE SEQUENCE [LARGE SCALE GENOMIC DNA]</scope>
    <source>
        <strain evidence="8 9">AGMB00274</strain>
    </source>
</reference>
<keyword evidence="5" id="KW-0378">Hydrolase</keyword>
<evidence type="ECO:0000256" key="3">
    <source>
        <dbReference type="ARBA" id="ARBA00012670"/>
    </source>
</evidence>
<evidence type="ECO:0000256" key="2">
    <source>
        <dbReference type="ARBA" id="ARBA00007186"/>
    </source>
</evidence>
<proteinExistence type="inferred from homology"/>
<comment type="similarity">
    <text evidence="2">Belongs to the glycosyl hydrolase 51 family.</text>
</comment>
<dbReference type="Pfam" id="PF06964">
    <property type="entry name" value="Alpha-L-AF_C"/>
    <property type="match status" value="1"/>
</dbReference>
<dbReference type="InterPro" id="IPR051563">
    <property type="entry name" value="Glycosyl_Hydrolase_51"/>
</dbReference>
<dbReference type="SUPFAM" id="SSF51445">
    <property type="entry name" value="(Trans)glycosidases"/>
    <property type="match status" value="1"/>
</dbReference>
<dbReference type="InterPro" id="IPR003305">
    <property type="entry name" value="CenC_carb-bd"/>
</dbReference>
<organism evidence="8 9">
    <name type="scientific">Parabacteroides faecalis</name>
    <dbReference type="NCBI Taxonomy" id="2924040"/>
    <lineage>
        <taxon>Bacteria</taxon>
        <taxon>Pseudomonadati</taxon>
        <taxon>Bacteroidota</taxon>
        <taxon>Bacteroidia</taxon>
        <taxon>Bacteroidales</taxon>
        <taxon>Tannerellaceae</taxon>
        <taxon>Parabacteroides</taxon>
    </lineage>
</organism>
<dbReference type="InterPro" id="IPR017853">
    <property type="entry name" value="GH"/>
</dbReference>
<evidence type="ECO:0000256" key="6">
    <source>
        <dbReference type="ARBA" id="ARBA00023180"/>
    </source>
</evidence>
<dbReference type="PANTHER" id="PTHR31776:SF0">
    <property type="entry name" value="ALPHA-L-ARABINOFURANOSIDASE 1"/>
    <property type="match status" value="1"/>
</dbReference>
<protein>
    <recommendedName>
        <fullName evidence="3">non-reducing end alpha-L-arabinofuranosidase</fullName>
        <ecNumber evidence="3">3.2.1.55</ecNumber>
    </recommendedName>
</protein>
<gene>
    <name evidence="8" type="ORF">MUN53_17740</name>
</gene>
<dbReference type="SMART" id="SM00813">
    <property type="entry name" value="Alpha-L-AF_C"/>
    <property type="match status" value="1"/>
</dbReference>
<dbReference type="PANTHER" id="PTHR31776">
    <property type="entry name" value="ALPHA-L-ARABINOFURANOSIDASE 1"/>
    <property type="match status" value="1"/>
</dbReference>